<protein>
    <submittedName>
        <fullName evidence="1">Uncharacterized protein</fullName>
    </submittedName>
</protein>
<keyword evidence="2" id="KW-1185">Reference proteome</keyword>
<reference evidence="2" key="1">
    <citation type="journal article" date="2022" name="Nat. Commun.">
        <title>Chromosome evolution and the genetic basis of agronomically important traits in greater yam.</title>
        <authorList>
            <person name="Bredeson J.V."/>
            <person name="Lyons J.B."/>
            <person name="Oniyinde I.O."/>
            <person name="Okereke N.R."/>
            <person name="Kolade O."/>
            <person name="Nnabue I."/>
            <person name="Nwadili C.O."/>
            <person name="Hribova E."/>
            <person name="Parker M."/>
            <person name="Nwogha J."/>
            <person name="Shu S."/>
            <person name="Carlson J."/>
            <person name="Kariba R."/>
            <person name="Muthemba S."/>
            <person name="Knop K."/>
            <person name="Barton G.J."/>
            <person name="Sherwood A.V."/>
            <person name="Lopez-Montes A."/>
            <person name="Asiedu R."/>
            <person name="Jamnadass R."/>
            <person name="Muchugi A."/>
            <person name="Goodstein D."/>
            <person name="Egesi C.N."/>
            <person name="Featherston J."/>
            <person name="Asfaw A."/>
            <person name="Simpson G.G."/>
            <person name="Dolezel J."/>
            <person name="Hendre P.S."/>
            <person name="Van Deynze A."/>
            <person name="Kumar P.L."/>
            <person name="Obidiegwu J.E."/>
            <person name="Bhattacharjee R."/>
            <person name="Rokhsar D.S."/>
        </authorList>
    </citation>
    <scope>NUCLEOTIDE SEQUENCE [LARGE SCALE GENOMIC DNA]</scope>
    <source>
        <strain evidence="2">cv. TDa95/00328</strain>
    </source>
</reference>
<organism evidence="1 2">
    <name type="scientific">Dioscorea alata</name>
    <name type="common">Purple yam</name>
    <dbReference type="NCBI Taxonomy" id="55571"/>
    <lineage>
        <taxon>Eukaryota</taxon>
        <taxon>Viridiplantae</taxon>
        <taxon>Streptophyta</taxon>
        <taxon>Embryophyta</taxon>
        <taxon>Tracheophyta</taxon>
        <taxon>Spermatophyta</taxon>
        <taxon>Magnoliopsida</taxon>
        <taxon>Liliopsida</taxon>
        <taxon>Dioscoreales</taxon>
        <taxon>Dioscoreaceae</taxon>
        <taxon>Dioscorea</taxon>
    </lineage>
</organism>
<proteinExistence type="predicted"/>
<evidence type="ECO:0000313" key="2">
    <source>
        <dbReference type="Proteomes" id="UP000827976"/>
    </source>
</evidence>
<evidence type="ECO:0000313" key="1">
    <source>
        <dbReference type="EMBL" id="KAH7668650.1"/>
    </source>
</evidence>
<dbReference type="EMBL" id="CM037021">
    <property type="protein sequence ID" value="KAH7668650.1"/>
    <property type="molecule type" value="Genomic_DNA"/>
</dbReference>
<gene>
    <name evidence="1" type="ORF">IHE45_11G024300</name>
</gene>
<sequence>MCQGLRCLRQKNKSHRYLVKIYTSQKYVGFLHLHLDEKSLVMSLQLALELLLQLALVPDHHLQYLQVRQRQMFVDCELDYPKASWNLDQTPHFYLLLPCQ</sequence>
<name>A0ACB7V5C1_DIOAL</name>
<dbReference type="Proteomes" id="UP000827976">
    <property type="component" value="Chromosome 11"/>
</dbReference>
<comment type="caution">
    <text evidence="1">The sequence shown here is derived from an EMBL/GenBank/DDBJ whole genome shotgun (WGS) entry which is preliminary data.</text>
</comment>
<accession>A0ACB7V5C1</accession>